<dbReference type="Proteomes" id="UP001500194">
    <property type="component" value="Unassembled WGS sequence"/>
</dbReference>
<name>A0AAV3T018_9EURY</name>
<organism evidence="2 3">
    <name type="scientific">Salarchaeum japonicum</name>
    <dbReference type="NCBI Taxonomy" id="555573"/>
    <lineage>
        <taxon>Archaea</taxon>
        <taxon>Methanobacteriati</taxon>
        <taxon>Methanobacteriota</taxon>
        <taxon>Stenosarchaea group</taxon>
        <taxon>Halobacteria</taxon>
        <taxon>Halobacteriales</taxon>
        <taxon>Halobacteriaceae</taxon>
    </lineage>
</organism>
<protein>
    <recommendedName>
        <fullName evidence="4">Cardiolipin synthase N-terminal domain-containing protein</fullName>
    </recommendedName>
</protein>
<sequence>MEFLPADSIIPHARAVYVVFAVWLLSVVWVNVDSDEHAPDSGTKWTLATVVGGVFVAALYAYLARD</sequence>
<keyword evidence="1" id="KW-1133">Transmembrane helix</keyword>
<evidence type="ECO:0000313" key="2">
    <source>
        <dbReference type="EMBL" id="GAA0651292.1"/>
    </source>
</evidence>
<evidence type="ECO:0000256" key="1">
    <source>
        <dbReference type="SAM" id="Phobius"/>
    </source>
</evidence>
<accession>A0AAV3T018</accession>
<dbReference type="GeneID" id="68574050"/>
<keyword evidence="1" id="KW-0472">Membrane</keyword>
<reference evidence="2 3" key="1">
    <citation type="journal article" date="2019" name="Int. J. Syst. Evol. Microbiol.">
        <title>The Global Catalogue of Microorganisms (GCM) 10K type strain sequencing project: providing services to taxonomists for standard genome sequencing and annotation.</title>
        <authorList>
            <consortium name="The Broad Institute Genomics Platform"/>
            <consortium name="The Broad Institute Genome Sequencing Center for Infectious Disease"/>
            <person name="Wu L."/>
            <person name="Ma J."/>
        </authorList>
    </citation>
    <scope>NUCLEOTIDE SEQUENCE [LARGE SCALE GENOMIC DNA]</scope>
    <source>
        <strain evidence="2 3">JCM 16327</strain>
    </source>
</reference>
<gene>
    <name evidence="2" type="ORF">GCM10009019_12810</name>
</gene>
<evidence type="ECO:0000313" key="3">
    <source>
        <dbReference type="Proteomes" id="UP001500194"/>
    </source>
</evidence>
<dbReference type="EMBL" id="BAAADU010000002">
    <property type="protein sequence ID" value="GAA0651292.1"/>
    <property type="molecule type" value="Genomic_DNA"/>
</dbReference>
<dbReference type="RefSeq" id="WP_227261028.1">
    <property type="nucleotide sequence ID" value="NZ_BAAADU010000002.1"/>
</dbReference>
<keyword evidence="1" id="KW-0812">Transmembrane</keyword>
<comment type="caution">
    <text evidence="2">The sequence shown here is derived from an EMBL/GenBank/DDBJ whole genome shotgun (WGS) entry which is preliminary data.</text>
</comment>
<proteinExistence type="predicted"/>
<feature type="transmembrane region" description="Helical" evidence="1">
    <location>
        <begin position="12"/>
        <end position="32"/>
    </location>
</feature>
<keyword evidence="3" id="KW-1185">Reference proteome</keyword>
<feature type="transmembrane region" description="Helical" evidence="1">
    <location>
        <begin position="44"/>
        <end position="63"/>
    </location>
</feature>
<evidence type="ECO:0008006" key="4">
    <source>
        <dbReference type="Google" id="ProtNLM"/>
    </source>
</evidence>
<dbReference type="AlphaFoldDB" id="A0AAV3T018"/>